<evidence type="ECO:0000256" key="1">
    <source>
        <dbReference type="ARBA" id="ARBA00004141"/>
    </source>
</evidence>
<evidence type="ECO:0000256" key="5">
    <source>
        <dbReference type="SAM" id="Phobius"/>
    </source>
</evidence>
<dbReference type="EMBL" id="SGWQ01000010">
    <property type="protein sequence ID" value="RZS34082.1"/>
    <property type="molecule type" value="Genomic_DNA"/>
</dbReference>
<feature type="domain" description="Peptidase S54 rhomboid" evidence="6">
    <location>
        <begin position="69"/>
        <end position="200"/>
    </location>
</feature>
<accession>A0A4Q7KFT4</accession>
<dbReference type="GO" id="GO:0004252">
    <property type="term" value="F:serine-type endopeptidase activity"/>
    <property type="evidence" value="ECO:0007669"/>
    <property type="project" value="InterPro"/>
</dbReference>
<sequence>MEHVTTLPAKPAGSDPVNRVLPPNPKAAAIVVLGFTALLYLIEFLDSVIPADLDKFGVEPRELSGLDGVLFAPLLHAGWDHLFSNTIPVLVFGFLAMSAGIGQWIAVTGTIWILSGLGVWLTGAWGTVTVGASGVAFGWLAFLLVRGMFNRSFKQLLVAAALFLYWGSTLLGVLPGDPGISWEGHLFGAVAGILAAWLVSVANKASATKARKRADTGGVVT</sequence>
<dbReference type="GO" id="GO:0016020">
    <property type="term" value="C:membrane"/>
    <property type="evidence" value="ECO:0007669"/>
    <property type="project" value="UniProtKB-SubCell"/>
</dbReference>
<dbReference type="Gene3D" id="1.20.1540.10">
    <property type="entry name" value="Rhomboid-like"/>
    <property type="match status" value="1"/>
</dbReference>
<protein>
    <submittedName>
        <fullName evidence="7">Membrane associated rhomboid family serine protease</fullName>
    </submittedName>
</protein>
<name>A0A4Q7KFT4_9PSEU</name>
<evidence type="ECO:0000256" key="2">
    <source>
        <dbReference type="ARBA" id="ARBA00022692"/>
    </source>
</evidence>
<feature type="transmembrane region" description="Helical" evidence="5">
    <location>
        <begin position="89"/>
        <end position="114"/>
    </location>
</feature>
<keyword evidence="2 5" id="KW-0812">Transmembrane</keyword>
<feature type="transmembrane region" description="Helical" evidence="5">
    <location>
        <begin position="186"/>
        <end position="203"/>
    </location>
</feature>
<keyword evidence="8" id="KW-1185">Reference proteome</keyword>
<keyword evidence="3 5" id="KW-1133">Transmembrane helix</keyword>
<organism evidence="7 8">
    <name type="scientific">Herbihabitans rhizosphaerae</name>
    <dbReference type="NCBI Taxonomy" id="1872711"/>
    <lineage>
        <taxon>Bacteria</taxon>
        <taxon>Bacillati</taxon>
        <taxon>Actinomycetota</taxon>
        <taxon>Actinomycetes</taxon>
        <taxon>Pseudonocardiales</taxon>
        <taxon>Pseudonocardiaceae</taxon>
        <taxon>Herbihabitans</taxon>
    </lineage>
</organism>
<comment type="caution">
    <text evidence="7">The sequence shown here is derived from an EMBL/GenBank/DDBJ whole genome shotgun (WGS) entry which is preliminary data.</text>
</comment>
<feature type="transmembrane region" description="Helical" evidence="5">
    <location>
        <begin position="120"/>
        <end position="144"/>
    </location>
</feature>
<dbReference type="InterPro" id="IPR035952">
    <property type="entry name" value="Rhomboid-like_sf"/>
</dbReference>
<keyword evidence="7" id="KW-0645">Protease</keyword>
<dbReference type="SUPFAM" id="SSF144091">
    <property type="entry name" value="Rhomboid-like"/>
    <property type="match status" value="1"/>
</dbReference>
<evidence type="ECO:0000313" key="8">
    <source>
        <dbReference type="Proteomes" id="UP000294257"/>
    </source>
</evidence>
<gene>
    <name evidence="7" type="ORF">EV193_110232</name>
</gene>
<dbReference type="AlphaFoldDB" id="A0A4Q7KFT4"/>
<comment type="subcellular location">
    <subcellularLocation>
        <location evidence="1">Membrane</location>
        <topology evidence="1">Multi-pass membrane protein</topology>
    </subcellularLocation>
</comment>
<evidence type="ECO:0000256" key="3">
    <source>
        <dbReference type="ARBA" id="ARBA00022989"/>
    </source>
</evidence>
<feature type="transmembrane region" description="Helical" evidence="5">
    <location>
        <begin position="27"/>
        <end position="45"/>
    </location>
</feature>
<dbReference type="PANTHER" id="PTHR43066">
    <property type="entry name" value="RHOMBOID-RELATED PROTEIN"/>
    <property type="match status" value="1"/>
</dbReference>
<dbReference type="InterPro" id="IPR022764">
    <property type="entry name" value="Peptidase_S54_rhomboid_dom"/>
</dbReference>
<dbReference type="Pfam" id="PF01694">
    <property type="entry name" value="Rhomboid"/>
    <property type="match status" value="1"/>
</dbReference>
<keyword evidence="4 5" id="KW-0472">Membrane</keyword>
<evidence type="ECO:0000259" key="6">
    <source>
        <dbReference type="Pfam" id="PF01694"/>
    </source>
</evidence>
<reference evidence="7 8" key="1">
    <citation type="submission" date="2019-02" db="EMBL/GenBank/DDBJ databases">
        <title>Genomic Encyclopedia of Type Strains, Phase IV (KMG-IV): sequencing the most valuable type-strain genomes for metagenomic binning, comparative biology and taxonomic classification.</title>
        <authorList>
            <person name="Goeker M."/>
        </authorList>
    </citation>
    <scope>NUCLEOTIDE SEQUENCE [LARGE SCALE GENOMIC DNA]</scope>
    <source>
        <strain evidence="7 8">DSM 101727</strain>
    </source>
</reference>
<dbReference type="Proteomes" id="UP000294257">
    <property type="component" value="Unassembled WGS sequence"/>
</dbReference>
<evidence type="ECO:0000256" key="4">
    <source>
        <dbReference type="ARBA" id="ARBA00023136"/>
    </source>
</evidence>
<keyword evidence="7" id="KW-0378">Hydrolase</keyword>
<feature type="transmembrane region" description="Helical" evidence="5">
    <location>
        <begin position="156"/>
        <end position="174"/>
    </location>
</feature>
<proteinExistence type="predicted"/>
<dbReference type="GO" id="GO:0006508">
    <property type="term" value="P:proteolysis"/>
    <property type="evidence" value="ECO:0007669"/>
    <property type="project" value="UniProtKB-KW"/>
</dbReference>
<evidence type="ECO:0000313" key="7">
    <source>
        <dbReference type="EMBL" id="RZS34082.1"/>
    </source>
</evidence>